<feature type="region of interest" description="Disordered" evidence="1">
    <location>
        <begin position="121"/>
        <end position="187"/>
    </location>
</feature>
<proteinExistence type="predicted"/>
<comment type="caution">
    <text evidence="2">The sequence shown here is derived from an EMBL/GenBank/DDBJ whole genome shotgun (WGS) entry which is preliminary data.</text>
</comment>
<feature type="compositionally biased region" description="Acidic residues" evidence="1">
    <location>
        <begin position="121"/>
        <end position="137"/>
    </location>
</feature>
<keyword evidence="3" id="KW-1185">Reference proteome</keyword>
<dbReference type="AlphaFoldDB" id="A0A2P5FZU5"/>
<sequence>VLSQNLRSHEVAFPAPRLPGHAFGRNLVPNLVGDRLNKPFDHRRVPLPKQIRQSALVPDQNIGDQIRNNEFDLQRGSRVDHAAFEDQTPQPELALARVSHEFVEGFGWGDVEDQLVLEGVEDDDDEPGDAAEAEGVEPEPPGLHLPGPGTDVDGLGPFRAAPGRGDEPEPESEVFGDRAVEGERGEDRRWRLEDGLAAEGGGGGCCRGGGYVGAEEMGSETERQASRHGVSLQREESFRGLSGAGGFFTF</sequence>
<dbReference type="EMBL" id="JXTC01000003">
    <property type="protein sequence ID" value="POO03302.1"/>
    <property type="molecule type" value="Genomic_DNA"/>
</dbReference>
<organism evidence="2 3">
    <name type="scientific">Trema orientale</name>
    <name type="common">Charcoal tree</name>
    <name type="synonym">Celtis orientalis</name>
    <dbReference type="NCBI Taxonomy" id="63057"/>
    <lineage>
        <taxon>Eukaryota</taxon>
        <taxon>Viridiplantae</taxon>
        <taxon>Streptophyta</taxon>
        <taxon>Embryophyta</taxon>
        <taxon>Tracheophyta</taxon>
        <taxon>Spermatophyta</taxon>
        <taxon>Magnoliopsida</taxon>
        <taxon>eudicotyledons</taxon>
        <taxon>Gunneridae</taxon>
        <taxon>Pentapetalae</taxon>
        <taxon>rosids</taxon>
        <taxon>fabids</taxon>
        <taxon>Rosales</taxon>
        <taxon>Cannabaceae</taxon>
        <taxon>Trema</taxon>
    </lineage>
</organism>
<evidence type="ECO:0000313" key="3">
    <source>
        <dbReference type="Proteomes" id="UP000237000"/>
    </source>
</evidence>
<gene>
    <name evidence="2" type="ORF">TorRG33x02_013630</name>
</gene>
<dbReference type="Proteomes" id="UP000237000">
    <property type="component" value="Unassembled WGS sequence"/>
</dbReference>
<evidence type="ECO:0000313" key="2">
    <source>
        <dbReference type="EMBL" id="POO03302.1"/>
    </source>
</evidence>
<feature type="compositionally biased region" description="Basic and acidic residues" evidence="1">
    <location>
        <begin position="175"/>
        <end position="187"/>
    </location>
</feature>
<accession>A0A2P5FZU5</accession>
<feature type="non-terminal residue" evidence="2">
    <location>
        <position position="1"/>
    </location>
</feature>
<dbReference type="OrthoDB" id="10383486at2759"/>
<dbReference type="STRING" id="63057.A0A2P5FZU5"/>
<dbReference type="InParanoid" id="A0A2P5FZU5"/>
<reference evidence="3" key="1">
    <citation type="submission" date="2016-06" db="EMBL/GenBank/DDBJ databases">
        <title>Parallel loss of symbiosis genes in relatives of nitrogen-fixing non-legume Parasponia.</title>
        <authorList>
            <person name="Van Velzen R."/>
            <person name="Holmer R."/>
            <person name="Bu F."/>
            <person name="Rutten L."/>
            <person name="Van Zeijl A."/>
            <person name="Liu W."/>
            <person name="Santuari L."/>
            <person name="Cao Q."/>
            <person name="Sharma T."/>
            <person name="Shen D."/>
            <person name="Roswanjaya Y."/>
            <person name="Wardhani T."/>
            <person name="Kalhor M.S."/>
            <person name="Jansen J."/>
            <person name="Van den Hoogen J."/>
            <person name="Gungor B."/>
            <person name="Hartog M."/>
            <person name="Hontelez J."/>
            <person name="Verver J."/>
            <person name="Yang W.-C."/>
            <person name="Schijlen E."/>
            <person name="Repin R."/>
            <person name="Schilthuizen M."/>
            <person name="Schranz E."/>
            <person name="Heidstra R."/>
            <person name="Miyata K."/>
            <person name="Fedorova E."/>
            <person name="Kohlen W."/>
            <person name="Bisseling T."/>
            <person name="Smit S."/>
            <person name="Geurts R."/>
        </authorList>
    </citation>
    <scope>NUCLEOTIDE SEQUENCE [LARGE SCALE GENOMIC DNA]</scope>
    <source>
        <strain evidence="3">cv. RG33-2</strain>
    </source>
</reference>
<protein>
    <submittedName>
        <fullName evidence="2">Uncharacterized protein</fullName>
    </submittedName>
</protein>
<evidence type="ECO:0000256" key="1">
    <source>
        <dbReference type="SAM" id="MobiDB-lite"/>
    </source>
</evidence>
<name>A0A2P5FZU5_TREOI</name>